<dbReference type="Pfam" id="PF09907">
    <property type="entry name" value="HigB_toxin"/>
    <property type="match status" value="1"/>
</dbReference>
<organism evidence="1 2">
    <name type="scientific">Niabella ginsengisoli</name>
    <dbReference type="NCBI Taxonomy" id="522298"/>
    <lineage>
        <taxon>Bacteria</taxon>
        <taxon>Pseudomonadati</taxon>
        <taxon>Bacteroidota</taxon>
        <taxon>Chitinophagia</taxon>
        <taxon>Chitinophagales</taxon>
        <taxon>Chitinophagaceae</taxon>
        <taxon>Niabella</taxon>
    </lineage>
</organism>
<dbReference type="EMBL" id="JAKWBL010000003">
    <property type="protein sequence ID" value="MCH5599335.1"/>
    <property type="molecule type" value="Genomic_DNA"/>
</dbReference>
<accession>A0ABS9SLY2</accession>
<protein>
    <submittedName>
        <fullName evidence="1">Type II toxin-antitoxin system HigB family toxin</fullName>
    </submittedName>
</protein>
<sequence length="66" mass="7640">MKIANKPFLSDFAKRHPDSISSINRWIEIVEHSDFSNHNELKNVFPTADYVGNSRYVLTSEEIDTD</sequence>
<gene>
    <name evidence="1" type="ORF">MKP09_16160</name>
</gene>
<dbReference type="InterPro" id="IPR018669">
    <property type="entry name" value="Toxin_HigB"/>
</dbReference>
<proteinExistence type="predicted"/>
<name>A0ABS9SLY2_9BACT</name>
<comment type="caution">
    <text evidence="1">The sequence shown here is derived from an EMBL/GenBank/DDBJ whole genome shotgun (WGS) entry which is preliminary data.</text>
</comment>
<keyword evidence="2" id="KW-1185">Reference proteome</keyword>
<evidence type="ECO:0000313" key="1">
    <source>
        <dbReference type="EMBL" id="MCH5599335.1"/>
    </source>
</evidence>
<reference evidence="1 2" key="1">
    <citation type="submission" date="2022-02" db="EMBL/GenBank/DDBJ databases">
        <authorList>
            <person name="Min J."/>
        </authorList>
    </citation>
    <scope>NUCLEOTIDE SEQUENCE [LARGE SCALE GENOMIC DNA]</scope>
    <source>
        <strain evidence="1 2">GR10-1</strain>
    </source>
</reference>
<dbReference type="Proteomes" id="UP001202248">
    <property type="component" value="Unassembled WGS sequence"/>
</dbReference>
<evidence type="ECO:0000313" key="2">
    <source>
        <dbReference type="Proteomes" id="UP001202248"/>
    </source>
</evidence>